<evidence type="ECO:0000256" key="3">
    <source>
        <dbReference type="ARBA" id="ARBA00006743"/>
    </source>
</evidence>
<dbReference type="Gene3D" id="3.20.20.220">
    <property type="match status" value="1"/>
</dbReference>
<dbReference type="InterPro" id="IPR003171">
    <property type="entry name" value="Mehydrof_redctse-like"/>
</dbReference>
<dbReference type="InterPro" id="IPR029041">
    <property type="entry name" value="FAD-linked_oxidoreductase-like"/>
</dbReference>
<keyword evidence="6" id="KW-0560">Oxidoreductase</keyword>
<dbReference type="GO" id="GO:0035999">
    <property type="term" value="P:tetrahydrofolate interconversion"/>
    <property type="evidence" value="ECO:0007669"/>
    <property type="project" value="UniProtKB-UniPathway"/>
</dbReference>
<gene>
    <name evidence="7" type="ORF">S12H4_12722</name>
</gene>
<organism evidence="7">
    <name type="scientific">marine sediment metagenome</name>
    <dbReference type="NCBI Taxonomy" id="412755"/>
    <lineage>
        <taxon>unclassified sequences</taxon>
        <taxon>metagenomes</taxon>
        <taxon>ecological metagenomes</taxon>
    </lineage>
</organism>
<evidence type="ECO:0000256" key="6">
    <source>
        <dbReference type="ARBA" id="ARBA00023002"/>
    </source>
</evidence>
<dbReference type="GO" id="GO:0009086">
    <property type="term" value="P:methionine biosynthetic process"/>
    <property type="evidence" value="ECO:0007669"/>
    <property type="project" value="TreeGrafter"/>
</dbReference>
<protein>
    <submittedName>
        <fullName evidence="7">Uncharacterized protein</fullName>
    </submittedName>
</protein>
<evidence type="ECO:0000256" key="4">
    <source>
        <dbReference type="ARBA" id="ARBA00022630"/>
    </source>
</evidence>
<dbReference type="GO" id="GO:0071949">
    <property type="term" value="F:FAD binding"/>
    <property type="evidence" value="ECO:0007669"/>
    <property type="project" value="TreeGrafter"/>
</dbReference>
<dbReference type="AlphaFoldDB" id="X1RZE3"/>
<keyword evidence="4" id="KW-0285">Flavoprotein</keyword>
<evidence type="ECO:0000256" key="2">
    <source>
        <dbReference type="ARBA" id="ARBA00004777"/>
    </source>
</evidence>
<dbReference type="GO" id="GO:0004489">
    <property type="term" value="F:methylenetetrahydrofolate reductase [NAD(P)H] activity"/>
    <property type="evidence" value="ECO:0007669"/>
    <property type="project" value="InterPro"/>
</dbReference>
<dbReference type="PANTHER" id="PTHR45754:SF3">
    <property type="entry name" value="METHYLENETETRAHYDROFOLATE REDUCTASE (NADPH)"/>
    <property type="match status" value="1"/>
</dbReference>
<sequence length="203" mass="23064">AELEAIIKKMKEKNICNILALRGDAPEGVEHWEPAPDGLEYCYQLIELIRSYDSFFSIGVAGFPEGHIDCPDKETDSRYLKIKIDTGGEFVITQLFFSNNDYFEYLERVRKIGVTVRIIPGIIPITNYQQLLRFCKTCGATIPQRVHDIFKPLDGDAEATYEAGVQFTVEQCNELLEGGAPGLHFYTLNKVDPTREILNKIKR</sequence>
<evidence type="ECO:0000256" key="1">
    <source>
        <dbReference type="ARBA" id="ARBA00001974"/>
    </source>
</evidence>
<dbReference type="PANTHER" id="PTHR45754">
    <property type="entry name" value="METHYLENETETRAHYDROFOLATE REDUCTASE"/>
    <property type="match status" value="1"/>
</dbReference>
<dbReference type="SUPFAM" id="SSF51730">
    <property type="entry name" value="FAD-linked oxidoreductase"/>
    <property type="match status" value="1"/>
</dbReference>
<comment type="pathway">
    <text evidence="2">One-carbon metabolism; tetrahydrofolate interconversion.</text>
</comment>
<keyword evidence="5" id="KW-0274">FAD</keyword>
<dbReference type="EMBL" id="BARW01006076">
    <property type="protein sequence ID" value="GAI85988.1"/>
    <property type="molecule type" value="Genomic_DNA"/>
</dbReference>
<comment type="caution">
    <text evidence="7">The sequence shown here is derived from an EMBL/GenBank/DDBJ whole genome shotgun (WGS) entry which is preliminary data.</text>
</comment>
<evidence type="ECO:0000313" key="7">
    <source>
        <dbReference type="EMBL" id="GAI85988.1"/>
    </source>
</evidence>
<feature type="non-terminal residue" evidence="7">
    <location>
        <position position="1"/>
    </location>
</feature>
<accession>X1RZE3</accession>
<evidence type="ECO:0000256" key="5">
    <source>
        <dbReference type="ARBA" id="ARBA00022827"/>
    </source>
</evidence>
<dbReference type="UniPathway" id="UPA00193"/>
<comment type="cofactor">
    <cofactor evidence="1">
        <name>FAD</name>
        <dbReference type="ChEBI" id="CHEBI:57692"/>
    </cofactor>
</comment>
<comment type="similarity">
    <text evidence="3">Belongs to the methylenetetrahydrofolate reductase family.</text>
</comment>
<name>X1RZE3_9ZZZZ</name>
<dbReference type="GO" id="GO:0005829">
    <property type="term" value="C:cytosol"/>
    <property type="evidence" value="ECO:0007669"/>
    <property type="project" value="TreeGrafter"/>
</dbReference>
<proteinExistence type="inferred from homology"/>
<reference evidence="7" key="1">
    <citation type="journal article" date="2014" name="Front. Microbiol.">
        <title>High frequency of phylogenetically diverse reductive dehalogenase-homologous genes in deep subseafloor sedimentary metagenomes.</title>
        <authorList>
            <person name="Kawai M."/>
            <person name="Futagami T."/>
            <person name="Toyoda A."/>
            <person name="Takaki Y."/>
            <person name="Nishi S."/>
            <person name="Hori S."/>
            <person name="Arai W."/>
            <person name="Tsubouchi T."/>
            <person name="Morono Y."/>
            <person name="Uchiyama I."/>
            <person name="Ito T."/>
            <person name="Fujiyama A."/>
            <person name="Inagaki F."/>
            <person name="Takami H."/>
        </authorList>
    </citation>
    <scope>NUCLEOTIDE SEQUENCE</scope>
    <source>
        <strain evidence="7">Expedition CK06-06</strain>
    </source>
</reference>
<dbReference type="CDD" id="cd00537">
    <property type="entry name" value="MTHFR"/>
    <property type="match status" value="1"/>
</dbReference>
<dbReference type="Pfam" id="PF02219">
    <property type="entry name" value="MTHFR"/>
    <property type="match status" value="1"/>
</dbReference>